<keyword evidence="8" id="KW-1185">Reference proteome</keyword>
<dbReference type="AlphaFoldDB" id="A0A9X1NDK2"/>
<evidence type="ECO:0000256" key="2">
    <source>
        <dbReference type="ARBA" id="ARBA00022898"/>
    </source>
</evidence>
<protein>
    <submittedName>
        <fullName evidence="7">PLP-dependent aminotransferase family protein</fullName>
    </submittedName>
</protein>
<keyword evidence="5" id="KW-0804">Transcription</keyword>
<keyword evidence="7" id="KW-0808">Transferase</keyword>
<dbReference type="InterPro" id="IPR015424">
    <property type="entry name" value="PyrdxlP-dep_Trfase"/>
</dbReference>
<dbReference type="InterPro" id="IPR051446">
    <property type="entry name" value="HTH_trans_reg/aminotransferase"/>
</dbReference>
<comment type="similarity">
    <text evidence="1">In the C-terminal section; belongs to the class-I pyridoxal-phosphate-dependent aminotransferase family.</text>
</comment>
<keyword evidence="2" id="KW-0663">Pyridoxal phosphate</keyword>
<dbReference type="PANTHER" id="PTHR46577">
    <property type="entry name" value="HTH-TYPE TRANSCRIPTIONAL REGULATORY PROTEIN GABR"/>
    <property type="match status" value="1"/>
</dbReference>
<evidence type="ECO:0000256" key="5">
    <source>
        <dbReference type="ARBA" id="ARBA00023163"/>
    </source>
</evidence>
<dbReference type="InterPro" id="IPR000524">
    <property type="entry name" value="Tscrpt_reg_HTH_GntR"/>
</dbReference>
<organism evidence="7 8">
    <name type="scientific">Kineosporia babensis</name>
    <dbReference type="NCBI Taxonomy" id="499548"/>
    <lineage>
        <taxon>Bacteria</taxon>
        <taxon>Bacillati</taxon>
        <taxon>Actinomycetota</taxon>
        <taxon>Actinomycetes</taxon>
        <taxon>Kineosporiales</taxon>
        <taxon>Kineosporiaceae</taxon>
        <taxon>Kineosporia</taxon>
    </lineage>
</organism>
<evidence type="ECO:0000313" key="7">
    <source>
        <dbReference type="EMBL" id="MCD5311839.1"/>
    </source>
</evidence>
<name>A0A9X1NDK2_9ACTN</name>
<dbReference type="InterPro" id="IPR015421">
    <property type="entry name" value="PyrdxlP-dep_Trfase_major"/>
</dbReference>
<dbReference type="GO" id="GO:0008483">
    <property type="term" value="F:transaminase activity"/>
    <property type="evidence" value="ECO:0007669"/>
    <property type="project" value="UniProtKB-KW"/>
</dbReference>
<comment type="caution">
    <text evidence="7">The sequence shown here is derived from an EMBL/GenBank/DDBJ whole genome shotgun (WGS) entry which is preliminary data.</text>
</comment>
<dbReference type="InterPro" id="IPR004839">
    <property type="entry name" value="Aminotransferase_I/II_large"/>
</dbReference>
<sequence>MDNSSPVETLVRDTTGLSAREVLDLIATRITSGDLPAGTQLPTIRGFAASTGLGTSSVAQVWARLADRGLVTTRRRGGTVVATLSRWPLAGPPRAFEGWSSVDVSSAHPRPDQLPDLRMALDRSLREPSTNSLQREPITALLQQACEATWPFAAQDWVSVSGAAEAVLLSTEAATEAQGLVAVQQPMTSGTLGNFRTLGYTVVGIDCDQDGPLPESVAAALAQGARTFIFQPAGTFSVDSWLSVERVAAIAAVLEPHAHEVWVIEEDVLGPLLTQSAPTFADVLPGRVLRLASFCRAFGLDLRTTVLGGSRELIERVRKLRSHGILAQSRILQNALAHLLTDDEALTLVRTAAQQYAARASALTRALGERDVPTLTPPGKFVVWLPAENEDEALAELANRGVVLGHSNRTFVTPPTPALIRIGTPQLPENPELIQELADLLASASRAALLAS</sequence>
<dbReference type="GO" id="GO:0030170">
    <property type="term" value="F:pyridoxal phosphate binding"/>
    <property type="evidence" value="ECO:0007669"/>
    <property type="project" value="InterPro"/>
</dbReference>
<dbReference type="RefSeq" id="WP_231441451.1">
    <property type="nucleotide sequence ID" value="NZ_JAJOMB010000006.1"/>
</dbReference>
<dbReference type="Pfam" id="PF00392">
    <property type="entry name" value="GntR"/>
    <property type="match status" value="1"/>
</dbReference>
<dbReference type="CDD" id="cd07377">
    <property type="entry name" value="WHTH_GntR"/>
    <property type="match status" value="1"/>
</dbReference>
<feature type="domain" description="HTH gntR-type" evidence="6">
    <location>
        <begin position="16"/>
        <end position="84"/>
    </location>
</feature>
<dbReference type="SUPFAM" id="SSF53383">
    <property type="entry name" value="PLP-dependent transferases"/>
    <property type="match status" value="1"/>
</dbReference>
<dbReference type="SMART" id="SM00345">
    <property type="entry name" value="HTH_GNTR"/>
    <property type="match status" value="1"/>
</dbReference>
<dbReference type="InterPro" id="IPR036390">
    <property type="entry name" value="WH_DNA-bd_sf"/>
</dbReference>
<gene>
    <name evidence="7" type="ORF">LR394_13095</name>
</gene>
<dbReference type="GO" id="GO:0003677">
    <property type="term" value="F:DNA binding"/>
    <property type="evidence" value="ECO:0007669"/>
    <property type="project" value="UniProtKB-KW"/>
</dbReference>
<dbReference type="EMBL" id="JAJOMB010000006">
    <property type="protein sequence ID" value="MCD5311839.1"/>
    <property type="molecule type" value="Genomic_DNA"/>
</dbReference>
<dbReference type="InterPro" id="IPR036388">
    <property type="entry name" value="WH-like_DNA-bd_sf"/>
</dbReference>
<dbReference type="SUPFAM" id="SSF46785">
    <property type="entry name" value="Winged helix' DNA-binding domain"/>
    <property type="match status" value="1"/>
</dbReference>
<keyword evidence="4" id="KW-0238">DNA-binding</keyword>
<accession>A0A9X1NDK2</accession>
<dbReference type="Proteomes" id="UP001138997">
    <property type="component" value="Unassembled WGS sequence"/>
</dbReference>
<dbReference type="PROSITE" id="PS50949">
    <property type="entry name" value="HTH_GNTR"/>
    <property type="match status" value="1"/>
</dbReference>
<dbReference type="Pfam" id="PF00155">
    <property type="entry name" value="Aminotran_1_2"/>
    <property type="match status" value="1"/>
</dbReference>
<evidence type="ECO:0000256" key="3">
    <source>
        <dbReference type="ARBA" id="ARBA00023015"/>
    </source>
</evidence>
<proteinExistence type="inferred from homology"/>
<keyword evidence="3" id="KW-0805">Transcription regulation</keyword>
<dbReference type="GO" id="GO:0003700">
    <property type="term" value="F:DNA-binding transcription factor activity"/>
    <property type="evidence" value="ECO:0007669"/>
    <property type="project" value="InterPro"/>
</dbReference>
<evidence type="ECO:0000313" key="8">
    <source>
        <dbReference type="Proteomes" id="UP001138997"/>
    </source>
</evidence>
<keyword evidence="7" id="KW-0032">Aminotransferase</keyword>
<evidence type="ECO:0000256" key="4">
    <source>
        <dbReference type="ARBA" id="ARBA00023125"/>
    </source>
</evidence>
<dbReference type="Gene3D" id="3.40.640.10">
    <property type="entry name" value="Type I PLP-dependent aspartate aminotransferase-like (Major domain)"/>
    <property type="match status" value="1"/>
</dbReference>
<reference evidence="7" key="1">
    <citation type="submission" date="2021-11" db="EMBL/GenBank/DDBJ databases">
        <title>Streptomyces corallinus and Kineosporia corallina sp. nov., two new coral-derived marine actinobacteria.</title>
        <authorList>
            <person name="Buangrab K."/>
            <person name="Sutthacheep M."/>
            <person name="Yeemin T."/>
            <person name="Harunari E."/>
            <person name="Igarashi Y."/>
            <person name="Sripreechasak P."/>
            <person name="Kanchanasin P."/>
            <person name="Tanasupawat S."/>
            <person name="Phongsopitanun W."/>
        </authorList>
    </citation>
    <scope>NUCLEOTIDE SEQUENCE</scope>
    <source>
        <strain evidence="7">JCM 31032</strain>
    </source>
</reference>
<dbReference type="Gene3D" id="1.10.10.10">
    <property type="entry name" value="Winged helix-like DNA-binding domain superfamily/Winged helix DNA-binding domain"/>
    <property type="match status" value="1"/>
</dbReference>
<dbReference type="PANTHER" id="PTHR46577:SF1">
    <property type="entry name" value="HTH-TYPE TRANSCRIPTIONAL REGULATORY PROTEIN GABR"/>
    <property type="match status" value="1"/>
</dbReference>
<evidence type="ECO:0000256" key="1">
    <source>
        <dbReference type="ARBA" id="ARBA00005384"/>
    </source>
</evidence>
<evidence type="ECO:0000259" key="6">
    <source>
        <dbReference type="PROSITE" id="PS50949"/>
    </source>
</evidence>